<keyword evidence="4" id="KW-0472">Membrane</keyword>
<dbReference type="InterPro" id="IPR050952">
    <property type="entry name" value="TRIM-NHL_E3_ligases"/>
</dbReference>
<gene>
    <name evidence="5" type="ORF">WKI299_LOCUS23945</name>
</gene>
<keyword evidence="4" id="KW-0812">Transmembrane</keyword>
<organism evidence="5 6">
    <name type="scientific">Rotaria magnacalcarata</name>
    <dbReference type="NCBI Taxonomy" id="392030"/>
    <lineage>
        <taxon>Eukaryota</taxon>
        <taxon>Metazoa</taxon>
        <taxon>Spiralia</taxon>
        <taxon>Gnathifera</taxon>
        <taxon>Rotifera</taxon>
        <taxon>Eurotatoria</taxon>
        <taxon>Bdelloidea</taxon>
        <taxon>Philodinida</taxon>
        <taxon>Philodinidae</taxon>
        <taxon>Rotaria</taxon>
    </lineage>
</organism>
<dbReference type="EMBL" id="CAJNRF010010243">
    <property type="protein sequence ID" value="CAF2118804.1"/>
    <property type="molecule type" value="Genomic_DNA"/>
</dbReference>
<dbReference type="PANTHER" id="PTHR24104:SF25">
    <property type="entry name" value="PROTEIN LIN-41"/>
    <property type="match status" value="1"/>
</dbReference>
<proteinExistence type="predicted"/>
<evidence type="ECO:0000256" key="1">
    <source>
        <dbReference type="ARBA" id="ARBA00022737"/>
    </source>
</evidence>
<evidence type="ECO:0000256" key="3">
    <source>
        <dbReference type="SAM" id="MobiDB-lite"/>
    </source>
</evidence>
<dbReference type="InterPro" id="IPR011042">
    <property type="entry name" value="6-blade_b-propeller_TolB-like"/>
</dbReference>
<feature type="compositionally biased region" description="Basic and acidic residues" evidence="3">
    <location>
        <begin position="77"/>
        <end position="89"/>
    </location>
</feature>
<feature type="repeat" description="NHL" evidence="2">
    <location>
        <begin position="309"/>
        <end position="352"/>
    </location>
</feature>
<sequence>ENINLLRFIKAAGIEIDLVFHASISSTDKAPLSFPMSNKQVSTWEQTPPPYNTINRSSKPSRSAPRQHSSGSGNNEWHNDQDHDEEKTTKNRQKKSGSSHWYSCWFRGFLLGSLSASIALAIIILLWLTMKTTTTSSSTTGINRTKMLLIALLRLPLQRQLLHPLPLQLPRQLLQQPRQRPLPLQLHRQLRQLPLQPHRQLPLQPHRQLPLQPHRQPPRQVLRQLPPQPRRQLLQQLPLPFRCVRPDWLWDANGQTIAGVTGVSGSTADKLNGPWNIYVDTTSNLYIADALNHRIQKWAQGATTGTTIAGTSGTPGSSPMLLNTPKDVFVDSLENIYVADSGNRRIQFFASGNTIGSTVSTSWTSAGSMWGVQVVNNSIYACDRDNSIVWNNGTAVASNQWSNNAGFPLKLPQGFAVDTSIAVGTVYVTNSDRHTVVKWPAGAVSGTTVAGVDGNSGNTSTLLRFPSSLKLDNYTNMFVVDNNNHRIQLFCQYPSVNTTGRTIAGTGSMGQTNTTLTYPAGLALDASRNLYVADTSNHRVQKFRYLL</sequence>
<dbReference type="CDD" id="cd05819">
    <property type="entry name" value="NHL"/>
    <property type="match status" value="1"/>
</dbReference>
<keyword evidence="4" id="KW-1133">Transmembrane helix</keyword>
<feature type="repeat" description="NHL" evidence="2">
    <location>
        <begin position="258"/>
        <end position="301"/>
    </location>
</feature>
<evidence type="ECO:0000256" key="4">
    <source>
        <dbReference type="SAM" id="Phobius"/>
    </source>
</evidence>
<dbReference type="Gene3D" id="2.120.10.30">
    <property type="entry name" value="TolB, C-terminal domain"/>
    <property type="match status" value="2"/>
</dbReference>
<evidence type="ECO:0000256" key="2">
    <source>
        <dbReference type="PROSITE-ProRule" id="PRU00504"/>
    </source>
</evidence>
<dbReference type="GO" id="GO:0008270">
    <property type="term" value="F:zinc ion binding"/>
    <property type="evidence" value="ECO:0007669"/>
    <property type="project" value="UniProtKB-KW"/>
</dbReference>
<dbReference type="Pfam" id="PF01436">
    <property type="entry name" value="NHL"/>
    <property type="match status" value="1"/>
</dbReference>
<dbReference type="SUPFAM" id="SSF101898">
    <property type="entry name" value="NHL repeat"/>
    <property type="match status" value="1"/>
</dbReference>
<evidence type="ECO:0000313" key="5">
    <source>
        <dbReference type="EMBL" id="CAF2118804.1"/>
    </source>
</evidence>
<dbReference type="PANTHER" id="PTHR24104">
    <property type="entry name" value="E3 UBIQUITIN-PROTEIN LIGASE NHLRC1-RELATED"/>
    <property type="match status" value="1"/>
</dbReference>
<keyword evidence="1" id="KW-0677">Repeat</keyword>
<feature type="non-terminal residue" evidence="5">
    <location>
        <position position="1"/>
    </location>
</feature>
<feature type="region of interest" description="Disordered" evidence="3">
    <location>
        <begin position="41"/>
        <end position="96"/>
    </location>
</feature>
<dbReference type="AlphaFoldDB" id="A0A816VDS3"/>
<feature type="transmembrane region" description="Helical" evidence="4">
    <location>
        <begin position="104"/>
        <end position="128"/>
    </location>
</feature>
<dbReference type="Gene3D" id="2.40.10.500">
    <property type="match status" value="1"/>
</dbReference>
<comment type="caution">
    <text evidence="5">The sequence shown here is derived from an EMBL/GenBank/DDBJ whole genome shotgun (WGS) entry which is preliminary data.</text>
</comment>
<reference evidence="5" key="1">
    <citation type="submission" date="2021-02" db="EMBL/GenBank/DDBJ databases">
        <authorList>
            <person name="Nowell W R."/>
        </authorList>
    </citation>
    <scope>NUCLEOTIDE SEQUENCE</scope>
</reference>
<feature type="repeat" description="NHL" evidence="2">
    <location>
        <begin position="507"/>
        <end position="546"/>
    </location>
</feature>
<accession>A0A816VDS3</accession>
<name>A0A816VDS3_9BILA</name>
<dbReference type="InterPro" id="IPR001258">
    <property type="entry name" value="NHL_repeat"/>
</dbReference>
<dbReference type="Proteomes" id="UP000663856">
    <property type="component" value="Unassembled WGS sequence"/>
</dbReference>
<evidence type="ECO:0000313" key="6">
    <source>
        <dbReference type="Proteomes" id="UP000663856"/>
    </source>
</evidence>
<protein>
    <submittedName>
        <fullName evidence="5">Uncharacterized protein</fullName>
    </submittedName>
</protein>
<feature type="compositionally biased region" description="Polar residues" evidence="3">
    <location>
        <begin position="41"/>
        <end position="76"/>
    </location>
</feature>
<dbReference type="PROSITE" id="PS51125">
    <property type="entry name" value="NHL"/>
    <property type="match status" value="3"/>
</dbReference>